<feature type="non-terminal residue" evidence="2">
    <location>
        <position position="1"/>
    </location>
</feature>
<dbReference type="Gene3D" id="2.60.200.20">
    <property type="match status" value="1"/>
</dbReference>
<dbReference type="InterPro" id="IPR008984">
    <property type="entry name" value="SMAD_FHA_dom_sf"/>
</dbReference>
<name>A0A382GGN7_9ZZZZ</name>
<dbReference type="SMART" id="SM00240">
    <property type="entry name" value="FHA"/>
    <property type="match status" value="1"/>
</dbReference>
<protein>
    <recommendedName>
        <fullName evidence="1">FHA domain-containing protein</fullName>
    </recommendedName>
</protein>
<evidence type="ECO:0000313" key="2">
    <source>
        <dbReference type="EMBL" id="SVB73783.1"/>
    </source>
</evidence>
<feature type="domain" description="FHA" evidence="1">
    <location>
        <begin position="1"/>
        <end position="44"/>
    </location>
</feature>
<accession>A0A382GGN7</accession>
<dbReference type="CDD" id="cd00060">
    <property type="entry name" value="FHA"/>
    <property type="match status" value="1"/>
</dbReference>
<dbReference type="Pfam" id="PF00498">
    <property type="entry name" value="FHA"/>
    <property type="match status" value="1"/>
</dbReference>
<dbReference type="SUPFAM" id="SSF49879">
    <property type="entry name" value="SMAD/FHA domain"/>
    <property type="match status" value="1"/>
</dbReference>
<dbReference type="EMBL" id="UINC01055192">
    <property type="protein sequence ID" value="SVB73783.1"/>
    <property type="molecule type" value="Genomic_DNA"/>
</dbReference>
<reference evidence="2" key="1">
    <citation type="submission" date="2018-05" db="EMBL/GenBank/DDBJ databases">
        <authorList>
            <person name="Lanie J.A."/>
            <person name="Ng W.-L."/>
            <person name="Kazmierczak K.M."/>
            <person name="Andrzejewski T.M."/>
            <person name="Davidsen T.M."/>
            <person name="Wayne K.J."/>
            <person name="Tettelin H."/>
            <person name="Glass J.I."/>
            <person name="Rusch D."/>
            <person name="Podicherti R."/>
            <person name="Tsui H.-C.T."/>
            <person name="Winkler M.E."/>
        </authorList>
    </citation>
    <scope>NUCLEOTIDE SEQUENCE</scope>
</reference>
<dbReference type="PROSITE" id="PS50006">
    <property type="entry name" value="FHA_DOMAIN"/>
    <property type="match status" value="1"/>
</dbReference>
<sequence>SRADFVIEATLLSRVHCQLSTTTSQLVVEDLKSTNGTYVNDTRVECIALNDGDCLRLGRVEFLVSREEQ</sequence>
<organism evidence="2">
    <name type="scientific">marine metagenome</name>
    <dbReference type="NCBI Taxonomy" id="408172"/>
    <lineage>
        <taxon>unclassified sequences</taxon>
        <taxon>metagenomes</taxon>
        <taxon>ecological metagenomes</taxon>
    </lineage>
</organism>
<evidence type="ECO:0000259" key="1">
    <source>
        <dbReference type="PROSITE" id="PS50006"/>
    </source>
</evidence>
<proteinExistence type="predicted"/>
<dbReference type="InterPro" id="IPR000253">
    <property type="entry name" value="FHA_dom"/>
</dbReference>
<gene>
    <name evidence="2" type="ORF">METZ01_LOCUS226637</name>
</gene>
<dbReference type="AlphaFoldDB" id="A0A382GGN7"/>